<feature type="domain" description="DUF2281" evidence="1">
    <location>
        <begin position="10"/>
        <end position="68"/>
    </location>
</feature>
<gene>
    <name evidence="2" type="ORF">B0F88_104135</name>
</gene>
<keyword evidence="3" id="KW-1185">Reference proteome</keyword>
<dbReference type="InterPro" id="IPR018739">
    <property type="entry name" value="DUF2281"/>
</dbReference>
<accession>A0A2S6H4C4</accession>
<evidence type="ECO:0000259" key="1">
    <source>
        <dbReference type="Pfam" id="PF10047"/>
    </source>
</evidence>
<dbReference type="RefSeq" id="WP_104423135.1">
    <property type="nucleotide sequence ID" value="NZ_PTIY01000004.1"/>
</dbReference>
<protein>
    <submittedName>
        <fullName evidence="2">Uncharacterized protein DUF2281</fullName>
    </submittedName>
</protein>
<dbReference type="AlphaFoldDB" id="A0A2S6H4C4"/>
<comment type="caution">
    <text evidence="2">The sequence shown here is derived from an EMBL/GenBank/DDBJ whole genome shotgun (WGS) entry which is preliminary data.</text>
</comment>
<sequence length="69" mass="8081">MNIAEHKLNLIRQIDELPEESLIELEKIVSQLQRNKKPKSKRLAGCMKGLVEYMADDFDAPLDDFKEYM</sequence>
<reference evidence="2 3" key="1">
    <citation type="submission" date="2018-02" db="EMBL/GenBank/DDBJ databases">
        <title>Subsurface microbial communities from deep shales in Ohio and West Virginia, USA.</title>
        <authorList>
            <person name="Wrighton K."/>
        </authorList>
    </citation>
    <scope>NUCLEOTIDE SEQUENCE [LARGE SCALE GENOMIC DNA]</scope>
    <source>
        <strain evidence="2 3">OWC-G53F</strain>
    </source>
</reference>
<dbReference type="OrthoDB" id="5570387at2"/>
<proteinExistence type="predicted"/>
<evidence type="ECO:0000313" key="3">
    <source>
        <dbReference type="Proteomes" id="UP000238071"/>
    </source>
</evidence>
<organism evidence="2 3">
    <name type="scientific">Methylobacter tundripaludum</name>
    <dbReference type="NCBI Taxonomy" id="173365"/>
    <lineage>
        <taxon>Bacteria</taxon>
        <taxon>Pseudomonadati</taxon>
        <taxon>Pseudomonadota</taxon>
        <taxon>Gammaproteobacteria</taxon>
        <taxon>Methylococcales</taxon>
        <taxon>Methylococcaceae</taxon>
        <taxon>Methylobacter</taxon>
    </lineage>
</organism>
<dbReference type="EMBL" id="PTIY01000004">
    <property type="protein sequence ID" value="PPK72342.1"/>
    <property type="molecule type" value="Genomic_DNA"/>
</dbReference>
<dbReference type="Pfam" id="PF10047">
    <property type="entry name" value="DUF2281"/>
    <property type="match status" value="1"/>
</dbReference>
<name>A0A2S6H4C4_9GAMM</name>
<dbReference type="Proteomes" id="UP000238071">
    <property type="component" value="Unassembled WGS sequence"/>
</dbReference>
<evidence type="ECO:0000313" key="2">
    <source>
        <dbReference type="EMBL" id="PPK72342.1"/>
    </source>
</evidence>